<organism evidence="3 4">
    <name type="scientific">Lutibaculum baratangense AMV1</name>
    <dbReference type="NCBI Taxonomy" id="631454"/>
    <lineage>
        <taxon>Bacteria</taxon>
        <taxon>Pseudomonadati</taxon>
        <taxon>Pseudomonadota</taxon>
        <taxon>Alphaproteobacteria</taxon>
        <taxon>Hyphomicrobiales</taxon>
        <taxon>Tepidamorphaceae</taxon>
        <taxon>Lutibaculum</taxon>
    </lineage>
</organism>
<accession>V4RFU6</accession>
<name>V4RFU6_9HYPH</name>
<sequence>MKWTGSHALSVVAIALAACLAAGAPDAAAQEQGPRNPISSFFNAIFGGGQQQRQQQHYENPNRRPSDLVPNRRPSERRTEQRRSRPQPQQSAPRRSSTQAASAPAPKTTKNPDAMKVVVFGDAFASGLAKGLEDAFAENADLVVVARGEEGLGLAGAAPNSLKAKVDAYIAEATEEARTKAAAAVAAKAEAEARAKAEAEAQAQAEAADEPDAASDGAELVADPDAPGETEGAGDAAPVVEARPDIGAAVVMVGMGDRTPITTADGSVAFGTEMWRDLYSQRVEALMETFTTAGIPLYWVGLPPVEDSRLSAELGFFNEVFRMRSYRAGAEFVDIWNGFVDANNAYAQSGPDIKGEIRELRTGDGAGFTVAGNRKLAHFVAREIRRDFVREGEVVTDVTVMSRAGPRPFMPSEEMRRTGRGEVVNLNGLSGTGLLAGGLDEGPTPPENSAYRKVILQGHTLPPESGRSDDFSWPREPAGG</sequence>
<dbReference type="eggNOG" id="COG2845">
    <property type="taxonomic scope" value="Bacteria"/>
</dbReference>
<dbReference type="InterPro" id="IPR036514">
    <property type="entry name" value="SGNH_hydro_sf"/>
</dbReference>
<feature type="signal peptide" evidence="2">
    <location>
        <begin position="1"/>
        <end position="24"/>
    </location>
</feature>
<dbReference type="RefSeq" id="WP_023432827.1">
    <property type="nucleotide sequence ID" value="NZ_AWXZ01000035.1"/>
</dbReference>
<dbReference type="Pfam" id="PF04311">
    <property type="entry name" value="DUF459"/>
    <property type="match status" value="1"/>
</dbReference>
<evidence type="ECO:0000313" key="3">
    <source>
        <dbReference type="EMBL" id="ESR24249.1"/>
    </source>
</evidence>
<feature type="region of interest" description="Disordered" evidence="1">
    <location>
        <begin position="49"/>
        <end position="111"/>
    </location>
</feature>
<dbReference type="GO" id="GO:0016788">
    <property type="term" value="F:hydrolase activity, acting on ester bonds"/>
    <property type="evidence" value="ECO:0007669"/>
    <property type="project" value="UniProtKB-ARBA"/>
</dbReference>
<keyword evidence="2" id="KW-0732">Signal</keyword>
<gene>
    <name evidence="3" type="ORF">N177_2698</name>
</gene>
<reference evidence="3 4" key="1">
    <citation type="journal article" date="2014" name="Genome Announc.">
        <title>Draft Genome Sequence of Lutibaculum baratangense Strain AMV1T, Isolated from a Mud Volcano in Andamans, India.</title>
        <authorList>
            <person name="Singh A."/>
            <person name="Sreenivas A."/>
            <person name="Sathyanarayana Reddy G."/>
            <person name="Pinnaka A.K."/>
            <person name="Shivaji S."/>
        </authorList>
    </citation>
    <scope>NUCLEOTIDE SEQUENCE [LARGE SCALE GENOMIC DNA]</scope>
    <source>
        <strain evidence="3 4">AMV1</strain>
    </source>
</reference>
<feature type="chain" id="PRO_5004726547" description="DUF459 domain-containing protein" evidence="2">
    <location>
        <begin position="25"/>
        <end position="480"/>
    </location>
</feature>
<feature type="compositionally biased region" description="Low complexity" evidence="1">
    <location>
        <begin position="86"/>
        <end position="106"/>
    </location>
</feature>
<dbReference type="Gene3D" id="3.40.50.1110">
    <property type="entry name" value="SGNH hydrolase"/>
    <property type="match status" value="1"/>
</dbReference>
<dbReference type="OrthoDB" id="9805649at2"/>
<comment type="caution">
    <text evidence="3">The sequence shown here is derived from an EMBL/GenBank/DDBJ whole genome shotgun (WGS) entry which is preliminary data.</text>
</comment>
<dbReference type="STRING" id="631454.N177_2698"/>
<evidence type="ECO:0008006" key="5">
    <source>
        <dbReference type="Google" id="ProtNLM"/>
    </source>
</evidence>
<dbReference type="AlphaFoldDB" id="V4RFU6"/>
<feature type="region of interest" description="Disordered" evidence="1">
    <location>
        <begin position="196"/>
        <end position="239"/>
    </location>
</feature>
<evidence type="ECO:0000256" key="1">
    <source>
        <dbReference type="SAM" id="MobiDB-lite"/>
    </source>
</evidence>
<dbReference type="PROSITE" id="PS51257">
    <property type="entry name" value="PROKAR_LIPOPROTEIN"/>
    <property type="match status" value="1"/>
</dbReference>
<feature type="region of interest" description="Disordered" evidence="1">
    <location>
        <begin position="457"/>
        <end position="480"/>
    </location>
</feature>
<feature type="compositionally biased region" description="Basic and acidic residues" evidence="1">
    <location>
        <begin position="73"/>
        <end position="83"/>
    </location>
</feature>
<dbReference type="EMBL" id="AWXZ01000035">
    <property type="protein sequence ID" value="ESR24249.1"/>
    <property type="molecule type" value="Genomic_DNA"/>
</dbReference>
<evidence type="ECO:0000313" key="4">
    <source>
        <dbReference type="Proteomes" id="UP000017819"/>
    </source>
</evidence>
<evidence type="ECO:0000256" key="2">
    <source>
        <dbReference type="SAM" id="SignalP"/>
    </source>
</evidence>
<proteinExistence type="predicted"/>
<dbReference type="InterPro" id="IPR007407">
    <property type="entry name" value="DUF459"/>
</dbReference>
<dbReference type="Proteomes" id="UP000017819">
    <property type="component" value="Unassembled WGS sequence"/>
</dbReference>
<keyword evidence="4" id="KW-1185">Reference proteome</keyword>
<dbReference type="SUPFAM" id="SSF52266">
    <property type="entry name" value="SGNH hydrolase"/>
    <property type="match status" value="1"/>
</dbReference>
<protein>
    <recommendedName>
        <fullName evidence="5">DUF459 domain-containing protein</fullName>
    </recommendedName>
</protein>